<organism evidence="2">
    <name type="scientific">Psilocybe cubensis</name>
    <name type="common">Psychedelic mushroom</name>
    <name type="synonym">Stropharia cubensis</name>
    <dbReference type="NCBI Taxonomy" id="181762"/>
    <lineage>
        <taxon>Eukaryota</taxon>
        <taxon>Fungi</taxon>
        <taxon>Dikarya</taxon>
        <taxon>Basidiomycota</taxon>
        <taxon>Agaricomycotina</taxon>
        <taxon>Agaricomycetes</taxon>
        <taxon>Agaricomycetidae</taxon>
        <taxon>Agaricales</taxon>
        <taxon>Agaricineae</taxon>
        <taxon>Strophariaceae</taxon>
        <taxon>Psilocybe</taxon>
    </lineage>
</organism>
<evidence type="ECO:0000256" key="1">
    <source>
        <dbReference type="SAM" id="MobiDB-lite"/>
    </source>
</evidence>
<gene>
    <name evidence="2" type="ORF">JR316_011446</name>
</gene>
<protein>
    <submittedName>
        <fullName evidence="2">Uncharacterized protein</fullName>
    </submittedName>
</protein>
<accession>A0A8H7XM15</accession>
<proteinExistence type="predicted"/>
<reference evidence="2" key="1">
    <citation type="submission" date="2021-02" db="EMBL/GenBank/DDBJ databases">
        <title>Psilocybe cubensis genome.</title>
        <authorList>
            <person name="Mckernan K.J."/>
            <person name="Crawford S."/>
            <person name="Trippe A."/>
            <person name="Kane L.T."/>
            <person name="Mclaughlin S."/>
        </authorList>
    </citation>
    <scope>NUCLEOTIDE SEQUENCE [LARGE SCALE GENOMIC DNA]</scope>
    <source>
        <strain evidence="2">MGC-MH-2018</strain>
    </source>
</reference>
<dbReference type="AlphaFoldDB" id="A0A8H7XM15"/>
<feature type="region of interest" description="Disordered" evidence="1">
    <location>
        <begin position="21"/>
        <end position="69"/>
    </location>
</feature>
<comment type="caution">
    <text evidence="2">The sequence shown here is derived from an EMBL/GenBank/DDBJ whole genome shotgun (WGS) entry which is preliminary data.</text>
</comment>
<evidence type="ECO:0000313" key="2">
    <source>
        <dbReference type="EMBL" id="KAG5163661.1"/>
    </source>
</evidence>
<dbReference type="EMBL" id="JAFIQS010000014">
    <property type="protein sequence ID" value="KAG5163661.1"/>
    <property type="molecule type" value="Genomic_DNA"/>
</dbReference>
<feature type="compositionally biased region" description="Basic and acidic residues" evidence="1">
    <location>
        <begin position="24"/>
        <end position="33"/>
    </location>
</feature>
<sequence length="102" mass="11114">MLRVVVEKVVWEAWAAAALLSKGKAGDQQREAAGRQGRGDNAGLRRRQQQGVVEEGGGGGGDVDNLKDVCRASQEQKTLAPADGFRGRWRGGWLLMAERRRV</sequence>
<name>A0A8H7XM15_PSICU</name>